<evidence type="ECO:0000313" key="1">
    <source>
        <dbReference type="EMBL" id="KZS16499.1"/>
    </source>
</evidence>
<evidence type="ECO:0000313" key="2">
    <source>
        <dbReference type="Proteomes" id="UP000076858"/>
    </source>
</evidence>
<sequence length="56" mass="6776">MHNEYIFFSSCINTLRNLLSTNKNLRVVRTRCVVMQKSRRPYPLRCYALYVRMCDT</sequence>
<organism evidence="1 2">
    <name type="scientific">Daphnia magna</name>
    <dbReference type="NCBI Taxonomy" id="35525"/>
    <lineage>
        <taxon>Eukaryota</taxon>
        <taxon>Metazoa</taxon>
        <taxon>Ecdysozoa</taxon>
        <taxon>Arthropoda</taxon>
        <taxon>Crustacea</taxon>
        <taxon>Branchiopoda</taxon>
        <taxon>Diplostraca</taxon>
        <taxon>Cladocera</taxon>
        <taxon>Anomopoda</taxon>
        <taxon>Daphniidae</taxon>
        <taxon>Daphnia</taxon>
    </lineage>
</organism>
<dbReference type="EMBL" id="LRGB01000704">
    <property type="protein sequence ID" value="KZS16499.1"/>
    <property type="molecule type" value="Genomic_DNA"/>
</dbReference>
<dbReference type="Proteomes" id="UP000076858">
    <property type="component" value="Unassembled WGS sequence"/>
</dbReference>
<protein>
    <submittedName>
        <fullName evidence="1">Uncharacterized protein</fullName>
    </submittedName>
</protein>
<dbReference type="AlphaFoldDB" id="A0A164ZLX3"/>
<keyword evidence="2" id="KW-1185">Reference proteome</keyword>
<proteinExistence type="predicted"/>
<reference evidence="1 2" key="1">
    <citation type="submission" date="2016-03" db="EMBL/GenBank/DDBJ databases">
        <title>EvidentialGene: Evidence-directed Construction of Genes on Genomes.</title>
        <authorList>
            <person name="Gilbert D.G."/>
            <person name="Choi J.-H."/>
            <person name="Mockaitis K."/>
            <person name="Colbourne J."/>
            <person name="Pfrender M."/>
        </authorList>
    </citation>
    <scope>NUCLEOTIDE SEQUENCE [LARGE SCALE GENOMIC DNA]</scope>
    <source>
        <strain evidence="1 2">Xinb3</strain>
        <tissue evidence="1">Complete organism</tissue>
    </source>
</reference>
<gene>
    <name evidence="1" type="ORF">APZ42_017755</name>
</gene>
<comment type="caution">
    <text evidence="1">The sequence shown here is derived from an EMBL/GenBank/DDBJ whole genome shotgun (WGS) entry which is preliminary data.</text>
</comment>
<name>A0A164ZLX3_9CRUS</name>
<accession>A0A164ZLX3</accession>